<accession>A0A815VXJ2</accession>
<gene>
    <name evidence="1" type="ORF">EDS130_LOCUS44965</name>
</gene>
<name>A0A815VXJ2_ADIRI</name>
<sequence>MCNRNIIAPSFIATGNSNHISSMHPTGTEYKNTQFQFSVVLPKDWHSRQLADVLKKHERDTHPFIIRDHKSVGEQYKEVVSVFIFSKYKIDRFDGKSNPNIQAVVYSVKSASEAYANCSFLRLVQRDIEASQRNKAILANDIIEFADDCATFGLNGILYASQKSHVKTNQIIPMVKQDRFARLIDETHVLYMVLNYSNEHSRGQLLAIMESMRYPGKT</sequence>
<comment type="caution">
    <text evidence="1">The sequence shown here is derived from an EMBL/GenBank/DDBJ whole genome shotgun (WGS) entry which is preliminary data.</text>
</comment>
<evidence type="ECO:0000313" key="2">
    <source>
        <dbReference type="Proteomes" id="UP000663852"/>
    </source>
</evidence>
<dbReference type="EMBL" id="CAJNOJ010000966">
    <property type="protein sequence ID" value="CAF1536191.1"/>
    <property type="molecule type" value="Genomic_DNA"/>
</dbReference>
<reference evidence="1" key="1">
    <citation type="submission" date="2021-02" db="EMBL/GenBank/DDBJ databases">
        <authorList>
            <person name="Nowell W R."/>
        </authorList>
    </citation>
    <scope>NUCLEOTIDE SEQUENCE</scope>
</reference>
<dbReference type="AlphaFoldDB" id="A0A815VXJ2"/>
<protein>
    <submittedName>
        <fullName evidence="1">Uncharacterized protein</fullName>
    </submittedName>
</protein>
<dbReference type="Proteomes" id="UP000663852">
    <property type="component" value="Unassembled WGS sequence"/>
</dbReference>
<evidence type="ECO:0000313" key="1">
    <source>
        <dbReference type="EMBL" id="CAF1536191.1"/>
    </source>
</evidence>
<proteinExistence type="predicted"/>
<organism evidence="1 2">
    <name type="scientific">Adineta ricciae</name>
    <name type="common">Rotifer</name>
    <dbReference type="NCBI Taxonomy" id="249248"/>
    <lineage>
        <taxon>Eukaryota</taxon>
        <taxon>Metazoa</taxon>
        <taxon>Spiralia</taxon>
        <taxon>Gnathifera</taxon>
        <taxon>Rotifera</taxon>
        <taxon>Eurotatoria</taxon>
        <taxon>Bdelloidea</taxon>
        <taxon>Adinetida</taxon>
        <taxon>Adinetidae</taxon>
        <taxon>Adineta</taxon>
    </lineage>
</organism>